<dbReference type="RefSeq" id="WP_082214210.1">
    <property type="nucleotide sequence ID" value="NZ_FUZA01000002.1"/>
</dbReference>
<dbReference type="PANTHER" id="PTHR13504:SF38">
    <property type="entry name" value="FIDO DOMAIN-CONTAINING PROTEIN"/>
    <property type="match status" value="1"/>
</dbReference>
<feature type="domain" description="Fido" evidence="3">
    <location>
        <begin position="259"/>
        <end position="410"/>
    </location>
</feature>
<dbReference type="Gene3D" id="1.10.3290.10">
    <property type="entry name" value="Fido-like domain"/>
    <property type="match status" value="1"/>
</dbReference>
<evidence type="ECO:0000256" key="2">
    <source>
        <dbReference type="PIRSR" id="PIRSR640198-2"/>
    </source>
</evidence>
<dbReference type="InterPro" id="IPR009097">
    <property type="entry name" value="Cyclic_Pdiesterase"/>
</dbReference>
<proteinExistence type="predicted"/>
<dbReference type="Pfam" id="PF13563">
    <property type="entry name" value="2_5_RNA_ligase2"/>
    <property type="match status" value="1"/>
</dbReference>
<keyword evidence="5" id="KW-1185">Reference proteome</keyword>
<dbReference type="SUPFAM" id="SSF55144">
    <property type="entry name" value="LigT-like"/>
    <property type="match status" value="1"/>
</dbReference>
<sequence length="721" mass="83071">MSPENNFRKSDGKLFSRRIKVIDGRQAPEEALIVGYGAIIEALNLQLPMPAKLTLISDKHRQVSDDNWRILTPRHNPADNLYGHLVFALKYEGVNLLFFKKLFESIGDEGVKTVISIEPKGQYSRRIWFLFEWLMRRQLDIPDLKDGNYVALIDEEIQYAVSPAINFARQRIRNNLPGTPDFCPLIFRTHKLEEFIEANLSELTHTILNEVHRDVILRASAFLLLKDSKASFSIEGENPTPNRAMRWGKAISQAGSIQLGEDELLRLQQIVIENSRFVKMGFRTDGGFVGVHDRTSGAPMPEHISAKPEDLSVLLNGLFATASLMERQNFHPVLAATSIAFGFVFIHPFVDGNGRIHRYLIHHLLAKTKFSPQGIIFPISAAILERIDDYRETLEQYSHPLLDLIDWTPTANNNVKVSNETIDYYRYFDATKQAEFLFECVYQTVDKIIPKEVEYLQRYDLIKGWLEEEFEMPDKTVALLIRFLEQHNGRLSNRALDREFSELSKEEVEAIEEQFYEIMLKPPLSQYSLAIMPSAAISLEVADIKQRLRAAIGKSYGSANAEAHISLDGFEADENDYPYVLAEYRRIISELTPFEIHFSGFDDFDRANYSAFYIKPTMESSFEIRQRSEAVMKAFDKKLKKQYTKKWADESKNPHMSIGRRLTREWIALAYSTLPAYEARFLCDAFVIRKFNEKRRQYDVIDVLPLLGNPEPLAQLDLFQP</sequence>
<dbReference type="SUPFAM" id="SSF140931">
    <property type="entry name" value="Fic-like"/>
    <property type="match status" value="1"/>
</dbReference>
<dbReference type="PANTHER" id="PTHR13504">
    <property type="entry name" value="FIDO DOMAIN-CONTAINING PROTEIN DDB_G0283145"/>
    <property type="match status" value="1"/>
</dbReference>
<keyword evidence="2" id="KW-0067">ATP-binding</keyword>
<dbReference type="InterPro" id="IPR003812">
    <property type="entry name" value="Fido"/>
</dbReference>
<dbReference type="Pfam" id="PF02661">
    <property type="entry name" value="Fic"/>
    <property type="match status" value="1"/>
</dbReference>
<keyword evidence="4" id="KW-0436">Ligase</keyword>
<dbReference type="OrthoDB" id="9814400at2"/>
<evidence type="ECO:0000313" key="4">
    <source>
        <dbReference type="EMBL" id="SKB71537.1"/>
    </source>
</evidence>
<protein>
    <submittedName>
        <fullName evidence="4">2'-5' RNA ligase superfamily protein</fullName>
    </submittedName>
</protein>
<dbReference type="PROSITE" id="PS51459">
    <property type="entry name" value="FIDO"/>
    <property type="match status" value="1"/>
</dbReference>
<dbReference type="AlphaFoldDB" id="A0A1T5DIT0"/>
<evidence type="ECO:0000313" key="5">
    <source>
        <dbReference type="Proteomes" id="UP000190897"/>
    </source>
</evidence>
<feature type="active site" evidence="1">
    <location>
        <position position="347"/>
    </location>
</feature>
<dbReference type="EMBL" id="FUZA01000002">
    <property type="protein sequence ID" value="SKB71537.1"/>
    <property type="molecule type" value="Genomic_DNA"/>
</dbReference>
<gene>
    <name evidence="4" type="ORF">SAMN05660293_01646</name>
</gene>
<name>A0A1T5DIT0_9BACT</name>
<dbReference type="InterPro" id="IPR040198">
    <property type="entry name" value="Fido_containing"/>
</dbReference>
<evidence type="ECO:0000256" key="1">
    <source>
        <dbReference type="PIRSR" id="PIRSR640198-1"/>
    </source>
</evidence>
<dbReference type="GO" id="GO:0005524">
    <property type="term" value="F:ATP binding"/>
    <property type="evidence" value="ECO:0007669"/>
    <property type="project" value="UniProtKB-KW"/>
</dbReference>
<keyword evidence="2" id="KW-0547">Nucleotide-binding</keyword>
<dbReference type="Gene3D" id="3.90.1140.10">
    <property type="entry name" value="Cyclic phosphodiesterase"/>
    <property type="match status" value="1"/>
</dbReference>
<dbReference type="InterPro" id="IPR036597">
    <property type="entry name" value="Fido-like_dom_sf"/>
</dbReference>
<dbReference type="STRING" id="651661.SAMN05660293_01646"/>
<accession>A0A1T5DIT0</accession>
<dbReference type="GO" id="GO:0016874">
    <property type="term" value="F:ligase activity"/>
    <property type="evidence" value="ECO:0007669"/>
    <property type="project" value="UniProtKB-KW"/>
</dbReference>
<feature type="binding site" evidence="2">
    <location>
        <begin position="351"/>
        <end position="358"/>
    </location>
    <ligand>
        <name>ATP</name>
        <dbReference type="ChEBI" id="CHEBI:30616"/>
    </ligand>
</feature>
<reference evidence="5" key="1">
    <citation type="submission" date="2017-02" db="EMBL/GenBank/DDBJ databases">
        <authorList>
            <person name="Varghese N."/>
            <person name="Submissions S."/>
        </authorList>
    </citation>
    <scope>NUCLEOTIDE SEQUENCE [LARGE SCALE GENOMIC DNA]</scope>
    <source>
        <strain evidence="5">DSM 22270</strain>
    </source>
</reference>
<organism evidence="4 5">
    <name type="scientific">Dyadobacter psychrophilus</name>
    <dbReference type="NCBI Taxonomy" id="651661"/>
    <lineage>
        <taxon>Bacteria</taxon>
        <taxon>Pseudomonadati</taxon>
        <taxon>Bacteroidota</taxon>
        <taxon>Cytophagia</taxon>
        <taxon>Cytophagales</taxon>
        <taxon>Spirosomataceae</taxon>
        <taxon>Dyadobacter</taxon>
    </lineage>
</organism>
<evidence type="ECO:0000259" key="3">
    <source>
        <dbReference type="PROSITE" id="PS51459"/>
    </source>
</evidence>
<dbReference type="Proteomes" id="UP000190897">
    <property type="component" value="Unassembled WGS sequence"/>
</dbReference>